<gene>
    <name evidence="1" type="ORF">NSPZN2_30140</name>
</gene>
<dbReference type="Gene3D" id="3.40.50.2000">
    <property type="entry name" value="Glycogen Phosphorylase B"/>
    <property type="match status" value="1"/>
</dbReference>
<keyword evidence="2" id="KW-1185">Reference proteome</keyword>
<dbReference type="SUPFAM" id="SSF53756">
    <property type="entry name" value="UDP-Glycosyltransferase/glycogen phosphorylase"/>
    <property type="match status" value="1"/>
</dbReference>
<dbReference type="EMBL" id="CAJNBJ010000016">
    <property type="protein sequence ID" value="CAE6750346.1"/>
    <property type="molecule type" value="Genomic_DNA"/>
</dbReference>
<evidence type="ECO:0000313" key="1">
    <source>
        <dbReference type="EMBL" id="CAE6750346.1"/>
    </source>
</evidence>
<dbReference type="Proteomes" id="UP000675880">
    <property type="component" value="Unassembled WGS sequence"/>
</dbReference>
<dbReference type="RefSeq" id="WP_213042344.1">
    <property type="nucleotide sequence ID" value="NZ_CAJNBJ010000016.1"/>
</dbReference>
<sequence>MSKVLLISNDVIGKQMAGPGIRTWELAKLLAAEHSVTLLTPTKTDLQHPGLSALVSTQDCVRRNADTHDVVIGQGQILSRYPFLFGHSIVKVIDLYDPSPIGYLETTPPTTISGQLESHHALVREHYNYLRAGDVFLCASQRQWDFWVGMLMAAGRINPVVYQDDRMLRRLLIVAPFGVPAQVPVHRRRVLKGVWPGIEADDVVLLWGGGLWEWFDPMMAVKAMSLVGRKRTDIKLFFMGVKRPNAAVTTSHTAEQTIALADQLGLTNHLVFFNDWVAYEDRENFLLEADLGLNVHRDNLETRFSFRTRMMDYIWAGLPIISTEGDPLSDLVKEKQLGLTVPCGDAEALAQAILQAADVPAIRQTWKHNCLETARGFSWDRVFEPVVAWCRSPIQAKDKEYTDLWSSCVQASRNWPRHAWQYYLQRAIHHYRVTGMRGLASRVISWSCGK</sequence>
<dbReference type="Pfam" id="PF13692">
    <property type="entry name" value="Glyco_trans_1_4"/>
    <property type="match status" value="1"/>
</dbReference>
<reference evidence="1 2" key="1">
    <citation type="submission" date="2021-02" db="EMBL/GenBank/DDBJ databases">
        <authorList>
            <person name="Han P."/>
        </authorList>
    </citation>
    <scope>NUCLEOTIDE SEQUENCE [LARGE SCALE GENOMIC DNA]</scope>
    <source>
        <strain evidence="1">Candidatus Nitrospira sp. ZN2</strain>
    </source>
</reference>
<dbReference type="PANTHER" id="PTHR12526">
    <property type="entry name" value="GLYCOSYLTRANSFERASE"/>
    <property type="match status" value="1"/>
</dbReference>
<accession>A0ABM8RFJ0</accession>
<protein>
    <recommendedName>
        <fullName evidence="3">Glycosyl transferase family 1 domain-containing protein</fullName>
    </recommendedName>
</protein>
<dbReference type="PANTHER" id="PTHR12526:SF635">
    <property type="entry name" value="GLYCOSYL TRANSFERASE GROUP 1"/>
    <property type="match status" value="1"/>
</dbReference>
<comment type="caution">
    <text evidence="1">The sequence shown here is derived from an EMBL/GenBank/DDBJ whole genome shotgun (WGS) entry which is preliminary data.</text>
</comment>
<name>A0ABM8RFJ0_9BACT</name>
<evidence type="ECO:0000313" key="2">
    <source>
        <dbReference type="Proteomes" id="UP000675880"/>
    </source>
</evidence>
<evidence type="ECO:0008006" key="3">
    <source>
        <dbReference type="Google" id="ProtNLM"/>
    </source>
</evidence>
<proteinExistence type="predicted"/>
<organism evidence="1 2">
    <name type="scientific">Nitrospira defluvii</name>
    <dbReference type="NCBI Taxonomy" id="330214"/>
    <lineage>
        <taxon>Bacteria</taxon>
        <taxon>Pseudomonadati</taxon>
        <taxon>Nitrospirota</taxon>
        <taxon>Nitrospiria</taxon>
        <taxon>Nitrospirales</taxon>
        <taxon>Nitrospiraceae</taxon>
        <taxon>Nitrospira</taxon>
    </lineage>
</organism>